<reference evidence="4 5" key="1">
    <citation type="submission" date="2018-02" db="EMBL/GenBank/DDBJ databases">
        <title>The draft genome of Phyllobacterium myrsinacearum DSM5892.</title>
        <authorList>
            <person name="Li L."/>
            <person name="Liu L."/>
            <person name="Zhang X."/>
            <person name="Wang T."/>
        </authorList>
    </citation>
    <scope>NUCLEOTIDE SEQUENCE [LARGE SCALE GENOMIC DNA]</scope>
    <source>
        <strain evidence="4 5">DSM 5892</strain>
    </source>
</reference>
<dbReference type="Pfam" id="PF00293">
    <property type="entry name" value="NUDIX"/>
    <property type="match status" value="1"/>
</dbReference>
<dbReference type="SUPFAM" id="SSF55811">
    <property type="entry name" value="Nudix"/>
    <property type="match status" value="1"/>
</dbReference>
<dbReference type="RefSeq" id="WP_105732010.1">
    <property type="nucleotide sequence ID" value="NZ_PVBT01000001.1"/>
</dbReference>
<evidence type="ECO:0000256" key="1">
    <source>
        <dbReference type="ARBA" id="ARBA00001946"/>
    </source>
</evidence>
<dbReference type="GO" id="GO:0016787">
    <property type="term" value="F:hydrolase activity"/>
    <property type="evidence" value="ECO:0007669"/>
    <property type="project" value="UniProtKB-KW"/>
</dbReference>
<name>A0A2S9JWQ3_9HYPH</name>
<dbReference type="AlphaFoldDB" id="A0A2S9JWQ3"/>
<gene>
    <name evidence="4" type="ORF">C5750_01015</name>
</gene>
<organism evidence="4 5">
    <name type="scientific">Phyllobacterium myrsinacearum</name>
    <dbReference type="NCBI Taxonomy" id="28101"/>
    <lineage>
        <taxon>Bacteria</taxon>
        <taxon>Pseudomonadati</taxon>
        <taxon>Pseudomonadota</taxon>
        <taxon>Alphaproteobacteria</taxon>
        <taxon>Hyphomicrobiales</taxon>
        <taxon>Phyllobacteriaceae</taxon>
        <taxon>Phyllobacterium</taxon>
    </lineage>
</organism>
<dbReference type="InterPro" id="IPR000086">
    <property type="entry name" value="NUDIX_hydrolase_dom"/>
</dbReference>
<comment type="caution">
    <text evidence="4">The sequence shown here is derived from an EMBL/GenBank/DDBJ whole genome shotgun (WGS) entry which is preliminary data.</text>
</comment>
<dbReference type="PANTHER" id="PTHR43046">
    <property type="entry name" value="GDP-MANNOSE MANNOSYL HYDROLASE"/>
    <property type="match status" value="1"/>
</dbReference>
<accession>A0A2S9JWQ3</accession>
<protein>
    <submittedName>
        <fullName evidence="4">DNA mismatch repair protein MutT</fullName>
    </submittedName>
</protein>
<keyword evidence="2" id="KW-0378">Hydrolase</keyword>
<evidence type="ECO:0000259" key="3">
    <source>
        <dbReference type="PROSITE" id="PS51462"/>
    </source>
</evidence>
<evidence type="ECO:0000313" key="5">
    <source>
        <dbReference type="Proteomes" id="UP000238563"/>
    </source>
</evidence>
<dbReference type="EMBL" id="PVBT01000001">
    <property type="protein sequence ID" value="PRD57769.1"/>
    <property type="molecule type" value="Genomic_DNA"/>
</dbReference>
<comment type="cofactor">
    <cofactor evidence="1">
        <name>Mg(2+)</name>
        <dbReference type="ChEBI" id="CHEBI:18420"/>
    </cofactor>
</comment>
<dbReference type="OrthoDB" id="9800065at2"/>
<dbReference type="PROSITE" id="PS51462">
    <property type="entry name" value="NUDIX"/>
    <property type="match status" value="1"/>
</dbReference>
<proteinExistence type="predicted"/>
<dbReference type="CDD" id="cd04680">
    <property type="entry name" value="NUDIX_Hydrolase"/>
    <property type="match status" value="1"/>
</dbReference>
<dbReference type="PANTHER" id="PTHR43046:SF14">
    <property type="entry name" value="MUTT_NUDIX FAMILY PROTEIN"/>
    <property type="match status" value="1"/>
</dbReference>
<evidence type="ECO:0000256" key="2">
    <source>
        <dbReference type="ARBA" id="ARBA00022801"/>
    </source>
</evidence>
<dbReference type="InterPro" id="IPR015797">
    <property type="entry name" value="NUDIX_hydrolase-like_dom_sf"/>
</dbReference>
<sequence>MADKNVKWRHRLFHTYFLLRRPMTLGARGVILDEAARSVFLIRHTYVPGWQFPGGGVETGHTVEHTLAKELMEEGNIELTARPQLFAIYHNAHASKRDHVALYVCRSFRQTAPRLPDREIAEAGFFRLDALPEGTTAATRRRLAEILDGAEISLTW</sequence>
<dbReference type="Gene3D" id="3.90.79.10">
    <property type="entry name" value="Nucleoside Triphosphate Pyrophosphohydrolase"/>
    <property type="match status" value="1"/>
</dbReference>
<keyword evidence="5" id="KW-1185">Reference proteome</keyword>
<evidence type="ECO:0000313" key="4">
    <source>
        <dbReference type="EMBL" id="PRD57769.1"/>
    </source>
</evidence>
<feature type="domain" description="Nudix hydrolase" evidence="3">
    <location>
        <begin position="22"/>
        <end position="148"/>
    </location>
</feature>
<dbReference type="Proteomes" id="UP000238563">
    <property type="component" value="Unassembled WGS sequence"/>
</dbReference>